<keyword evidence="2" id="KW-1185">Reference proteome</keyword>
<protein>
    <submittedName>
        <fullName evidence="1">Uncharacterized protein</fullName>
    </submittedName>
</protein>
<comment type="caution">
    <text evidence="1">The sequence shown here is derived from an EMBL/GenBank/DDBJ whole genome shotgun (WGS) entry which is preliminary data.</text>
</comment>
<evidence type="ECO:0000313" key="2">
    <source>
        <dbReference type="Proteomes" id="UP001489004"/>
    </source>
</evidence>
<proteinExistence type="predicted"/>
<sequence length="180" mass="19270">MASVGELMSLVQTGAEAARVDAESGAGLEAMAVQAGMDLLEGGAGLEGLGGIAYQIRLTLGSLPMAGMEEVGAQVELECMGEMGAMAEMEELPVDVVMEIIDMLLSTGQDGDAYGLEYVTHLYPMVIKKLGTHDIAVVRKDVCYEPLINHPCYPKTLHDDLSLDELVELSSKLLDKVQRR</sequence>
<dbReference type="Proteomes" id="UP001489004">
    <property type="component" value="Unassembled WGS sequence"/>
</dbReference>
<reference evidence="1 2" key="1">
    <citation type="journal article" date="2024" name="Nat. Commun.">
        <title>Phylogenomics reveals the evolutionary origins of lichenization in chlorophyte algae.</title>
        <authorList>
            <person name="Puginier C."/>
            <person name="Libourel C."/>
            <person name="Otte J."/>
            <person name="Skaloud P."/>
            <person name="Haon M."/>
            <person name="Grisel S."/>
            <person name="Petersen M."/>
            <person name="Berrin J.G."/>
            <person name="Delaux P.M."/>
            <person name="Dal Grande F."/>
            <person name="Keller J."/>
        </authorList>
    </citation>
    <scope>NUCLEOTIDE SEQUENCE [LARGE SCALE GENOMIC DNA]</scope>
    <source>
        <strain evidence="1 2">SAG 2043</strain>
    </source>
</reference>
<dbReference type="EMBL" id="JALJOR010000002">
    <property type="protein sequence ID" value="KAK9824663.1"/>
    <property type="molecule type" value="Genomic_DNA"/>
</dbReference>
<name>A0AAW1QT96_9CHLO</name>
<dbReference type="AlphaFoldDB" id="A0AAW1QT96"/>
<evidence type="ECO:0000313" key="1">
    <source>
        <dbReference type="EMBL" id="KAK9824663.1"/>
    </source>
</evidence>
<gene>
    <name evidence="1" type="ORF">WJX72_012159</name>
</gene>
<organism evidence="1 2">
    <name type="scientific">[Myrmecia] bisecta</name>
    <dbReference type="NCBI Taxonomy" id="41462"/>
    <lineage>
        <taxon>Eukaryota</taxon>
        <taxon>Viridiplantae</taxon>
        <taxon>Chlorophyta</taxon>
        <taxon>core chlorophytes</taxon>
        <taxon>Trebouxiophyceae</taxon>
        <taxon>Trebouxiales</taxon>
        <taxon>Trebouxiaceae</taxon>
        <taxon>Myrmecia</taxon>
    </lineage>
</organism>
<accession>A0AAW1QT96</accession>